<name>A0A5B7CFB7_PORTR</name>
<feature type="region of interest" description="Disordered" evidence="4">
    <location>
        <begin position="57"/>
        <end position="90"/>
    </location>
</feature>
<dbReference type="InterPro" id="IPR009061">
    <property type="entry name" value="DNA-bd_dom_put_sf"/>
</dbReference>
<comment type="caution">
    <text evidence="5">The sequence shown here is derived from an EMBL/GenBank/DDBJ whole genome shotgun (WGS) entry which is preliminary data.</text>
</comment>
<dbReference type="OrthoDB" id="435980at2759"/>
<reference evidence="5 6" key="1">
    <citation type="submission" date="2019-05" db="EMBL/GenBank/DDBJ databases">
        <title>Another draft genome of Portunus trituberculatus and its Hox gene families provides insights of decapod evolution.</title>
        <authorList>
            <person name="Jeong J.-H."/>
            <person name="Song I."/>
            <person name="Kim S."/>
            <person name="Choi T."/>
            <person name="Kim D."/>
            <person name="Ryu S."/>
            <person name="Kim W."/>
        </authorList>
    </citation>
    <scope>NUCLEOTIDE SEQUENCE [LARGE SCALE GENOMIC DNA]</scope>
    <source>
        <tissue evidence="5">Muscle</tissue>
    </source>
</reference>
<dbReference type="Gene3D" id="3.90.530.10">
    <property type="entry name" value="XPA C-terminal domain"/>
    <property type="match status" value="1"/>
</dbReference>
<dbReference type="Proteomes" id="UP000324222">
    <property type="component" value="Unassembled WGS sequence"/>
</dbReference>
<dbReference type="SUPFAM" id="SSF46955">
    <property type="entry name" value="Putative DNA-binding domain"/>
    <property type="match status" value="1"/>
</dbReference>
<sequence length="179" mass="20660">MYPRTLRILRLVAQNKVRLGCLPVYCLASSSALHRCEASRNGLSYTRFQQAQQCRRLATADQPPGHDLKQKQQQQEQQKATSPALTSTATSRLKEAVIKVIPRKKERPRFDSSHHSLERNFITAVRAMSEFLLKPSDLENLRKTKRRSPFENEPPITVYWRKDVEAKYRGKLAKGNRKS</sequence>
<dbReference type="InterPro" id="IPR037129">
    <property type="entry name" value="XPA_sf"/>
</dbReference>
<keyword evidence="2" id="KW-0862">Zinc</keyword>
<dbReference type="EMBL" id="VSRR010000022">
    <property type="protein sequence ID" value="MPC08239.1"/>
    <property type="molecule type" value="Genomic_DNA"/>
</dbReference>
<comment type="subcellular location">
    <subcellularLocation>
        <location evidence="1">Nucleus</location>
    </subcellularLocation>
</comment>
<organism evidence="5 6">
    <name type="scientific">Portunus trituberculatus</name>
    <name type="common">Swimming crab</name>
    <name type="synonym">Neptunus trituberculatus</name>
    <dbReference type="NCBI Taxonomy" id="210409"/>
    <lineage>
        <taxon>Eukaryota</taxon>
        <taxon>Metazoa</taxon>
        <taxon>Ecdysozoa</taxon>
        <taxon>Arthropoda</taxon>
        <taxon>Crustacea</taxon>
        <taxon>Multicrustacea</taxon>
        <taxon>Malacostraca</taxon>
        <taxon>Eumalacostraca</taxon>
        <taxon>Eucarida</taxon>
        <taxon>Decapoda</taxon>
        <taxon>Pleocyemata</taxon>
        <taxon>Brachyura</taxon>
        <taxon>Eubrachyura</taxon>
        <taxon>Portunoidea</taxon>
        <taxon>Portunidae</taxon>
        <taxon>Portuninae</taxon>
        <taxon>Portunus</taxon>
    </lineage>
</organism>
<dbReference type="GO" id="GO:0005634">
    <property type="term" value="C:nucleus"/>
    <property type="evidence" value="ECO:0007669"/>
    <property type="project" value="UniProtKB-SubCell"/>
</dbReference>
<protein>
    <submittedName>
        <fullName evidence="5">Zinc transporter 9</fullName>
    </submittedName>
</protein>
<evidence type="ECO:0000313" key="5">
    <source>
        <dbReference type="EMBL" id="MPC08239.1"/>
    </source>
</evidence>
<evidence type="ECO:0000256" key="3">
    <source>
        <dbReference type="ARBA" id="ARBA00023242"/>
    </source>
</evidence>
<dbReference type="AlphaFoldDB" id="A0A5B7CFB7"/>
<evidence type="ECO:0000313" key="6">
    <source>
        <dbReference type="Proteomes" id="UP000324222"/>
    </source>
</evidence>
<evidence type="ECO:0000256" key="1">
    <source>
        <dbReference type="ARBA" id="ARBA00004123"/>
    </source>
</evidence>
<feature type="compositionally biased region" description="Low complexity" evidence="4">
    <location>
        <begin position="71"/>
        <end position="90"/>
    </location>
</feature>
<gene>
    <name evidence="5" type="primary">slc30a9_0</name>
    <name evidence="5" type="ORF">E2C01_000817</name>
</gene>
<proteinExistence type="predicted"/>
<evidence type="ECO:0000256" key="4">
    <source>
        <dbReference type="SAM" id="MobiDB-lite"/>
    </source>
</evidence>
<keyword evidence="6" id="KW-1185">Reference proteome</keyword>
<dbReference type="CDD" id="cd21078">
    <property type="entry name" value="NTD_ZNT9"/>
    <property type="match status" value="1"/>
</dbReference>
<accession>A0A5B7CFB7</accession>
<keyword evidence="3" id="KW-0539">Nucleus</keyword>
<evidence type="ECO:0000256" key="2">
    <source>
        <dbReference type="ARBA" id="ARBA00022833"/>
    </source>
</evidence>